<evidence type="ECO:0000256" key="1">
    <source>
        <dbReference type="SAM" id="MobiDB-lite"/>
    </source>
</evidence>
<gene>
    <name evidence="2" type="ORF">FISHEDRAFT_60028</name>
</gene>
<protein>
    <submittedName>
        <fullName evidence="2">Uncharacterized protein</fullName>
    </submittedName>
</protein>
<reference evidence="2 3" key="1">
    <citation type="journal article" date="2015" name="Fungal Genet. Biol.">
        <title>Evolution of novel wood decay mechanisms in Agaricales revealed by the genome sequences of Fistulina hepatica and Cylindrobasidium torrendii.</title>
        <authorList>
            <person name="Floudas D."/>
            <person name="Held B.W."/>
            <person name="Riley R."/>
            <person name="Nagy L.G."/>
            <person name="Koehler G."/>
            <person name="Ransdell A.S."/>
            <person name="Younus H."/>
            <person name="Chow J."/>
            <person name="Chiniquy J."/>
            <person name="Lipzen A."/>
            <person name="Tritt A."/>
            <person name="Sun H."/>
            <person name="Haridas S."/>
            <person name="LaButti K."/>
            <person name="Ohm R.A."/>
            <person name="Kues U."/>
            <person name="Blanchette R.A."/>
            <person name="Grigoriev I.V."/>
            <person name="Minto R.E."/>
            <person name="Hibbett D.S."/>
        </authorList>
    </citation>
    <scope>NUCLEOTIDE SEQUENCE [LARGE SCALE GENOMIC DNA]</scope>
    <source>
        <strain evidence="2 3">ATCC 64428</strain>
    </source>
</reference>
<proteinExistence type="predicted"/>
<accession>A0A0D7A915</accession>
<name>A0A0D7A915_9AGAR</name>
<evidence type="ECO:0000313" key="3">
    <source>
        <dbReference type="Proteomes" id="UP000054144"/>
    </source>
</evidence>
<dbReference type="AlphaFoldDB" id="A0A0D7A915"/>
<evidence type="ECO:0000313" key="2">
    <source>
        <dbReference type="EMBL" id="KIY46864.1"/>
    </source>
</evidence>
<feature type="compositionally biased region" description="Basic and acidic residues" evidence="1">
    <location>
        <begin position="56"/>
        <end position="71"/>
    </location>
</feature>
<dbReference type="Proteomes" id="UP000054144">
    <property type="component" value="Unassembled WGS sequence"/>
</dbReference>
<sequence>MGEVKTDDEMQEAAARGNVATGQEDYRTTTVIGWTGNKIQSEQTGVGNEWKTMAGAEKEKRDERMTGKWLHDDDDSSNRIRLARKSSRVNQQPVEINNNDHRQQLADTATQHVSMTLAVQRVTSKKRMNVSPMNYTEDGPRGSSSRRPHTLLCLHPRLFERKTCANTSQCPAPSQLPTLAFLPAGRLPRGIEGNLVNGKDERTNQPRA</sequence>
<feature type="region of interest" description="Disordered" evidence="1">
    <location>
        <begin position="1"/>
        <end position="22"/>
    </location>
</feature>
<dbReference type="EMBL" id="KN882021">
    <property type="protein sequence ID" value="KIY46864.1"/>
    <property type="molecule type" value="Genomic_DNA"/>
</dbReference>
<organism evidence="2 3">
    <name type="scientific">Fistulina hepatica ATCC 64428</name>
    <dbReference type="NCBI Taxonomy" id="1128425"/>
    <lineage>
        <taxon>Eukaryota</taxon>
        <taxon>Fungi</taxon>
        <taxon>Dikarya</taxon>
        <taxon>Basidiomycota</taxon>
        <taxon>Agaricomycotina</taxon>
        <taxon>Agaricomycetes</taxon>
        <taxon>Agaricomycetidae</taxon>
        <taxon>Agaricales</taxon>
        <taxon>Fistulinaceae</taxon>
        <taxon>Fistulina</taxon>
    </lineage>
</organism>
<feature type="region of interest" description="Disordered" evidence="1">
    <location>
        <begin position="39"/>
        <end position="75"/>
    </location>
</feature>
<keyword evidence="3" id="KW-1185">Reference proteome</keyword>